<name>A0A2S9XNM7_9BACT</name>
<dbReference type="AlphaFoldDB" id="A0A2S9XNM7"/>
<keyword evidence="1" id="KW-0812">Transmembrane</keyword>
<dbReference type="Proteomes" id="UP000237968">
    <property type="component" value="Unassembled WGS sequence"/>
</dbReference>
<organism evidence="2 3">
    <name type="scientific">Enhygromyxa salina</name>
    <dbReference type="NCBI Taxonomy" id="215803"/>
    <lineage>
        <taxon>Bacteria</taxon>
        <taxon>Pseudomonadati</taxon>
        <taxon>Myxococcota</taxon>
        <taxon>Polyangia</taxon>
        <taxon>Nannocystales</taxon>
        <taxon>Nannocystaceae</taxon>
        <taxon>Enhygromyxa</taxon>
    </lineage>
</organism>
<feature type="transmembrane region" description="Helical" evidence="1">
    <location>
        <begin position="136"/>
        <end position="158"/>
    </location>
</feature>
<evidence type="ECO:0000256" key="1">
    <source>
        <dbReference type="SAM" id="Phobius"/>
    </source>
</evidence>
<keyword evidence="1" id="KW-1133">Transmembrane helix</keyword>
<dbReference type="EMBL" id="PVNK01000177">
    <property type="protein sequence ID" value="PRP94479.1"/>
    <property type="molecule type" value="Genomic_DNA"/>
</dbReference>
<protein>
    <submittedName>
        <fullName evidence="2">Uncharacterized protein</fullName>
    </submittedName>
</protein>
<proteinExistence type="predicted"/>
<sequence length="219" mass="23671">MDGAREVAWAVTRAGCMRRQIADDFEMLVGAVAGAWSTSFPRRLGYTTRTEAVSDESVRLHVRRGDFEAHVELCCDEDRRGAALIRAVASARSRRLSAAEAAGQRVIRRTRAIATGVGAALGGGFCWLAAGVQMPIVGGLMLTVITTSLLVGGANLGGRMGEAMAERRRISAERAIREDMSVQADIRRWNSVNRQLRSHRRALARGLDGAPFRRPAVGA</sequence>
<comment type="caution">
    <text evidence="2">The sequence shown here is derived from an EMBL/GenBank/DDBJ whole genome shotgun (WGS) entry which is preliminary data.</text>
</comment>
<accession>A0A2S9XNM7</accession>
<reference evidence="2 3" key="1">
    <citation type="submission" date="2018-03" db="EMBL/GenBank/DDBJ databases">
        <title>Draft Genome Sequences of the Obligatory Marine Myxobacteria Enhygromyxa salina SWB005.</title>
        <authorList>
            <person name="Poehlein A."/>
            <person name="Moghaddam J.A."/>
            <person name="Harms H."/>
            <person name="Alanjari M."/>
            <person name="Koenig G.M."/>
            <person name="Daniel R."/>
            <person name="Schaeberle T.F."/>
        </authorList>
    </citation>
    <scope>NUCLEOTIDE SEQUENCE [LARGE SCALE GENOMIC DNA]</scope>
    <source>
        <strain evidence="2 3">SWB005</strain>
    </source>
</reference>
<keyword evidence="1" id="KW-0472">Membrane</keyword>
<feature type="transmembrane region" description="Helical" evidence="1">
    <location>
        <begin position="112"/>
        <end position="130"/>
    </location>
</feature>
<keyword evidence="3" id="KW-1185">Reference proteome</keyword>
<evidence type="ECO:0000313" key="3">
    <source>
        <dbReference type="Proteomes" id="UP000237968"/>
    </source>
</evidence>
<evidence type="ECO:0000313" key="2">
    <source>
        <dbReference type="EMBL" id="PRP94479.1"/>
    </source>
</evidence>
<gene>
    <name evidence="2" type="ORF">ENSA5_40980</name>
</gene>